<name>A0ABD5VCB3_9EURY</name>
<comment type="caution">
    <text evidence="1">The sequence shown here is derived from an EMBL/GenBank/DDBJ whole genome shotgun (WGS) entry which is preliminary data.</text>
</comment>
<dbReference type="AlphaFoldDB" id="A0ABD5VCB3"/>
<dbReference type="InterPro" id="IPR006311">
    <property type="entry name" value="TAT_signal"/>
</dbReference>
<dbReference type="RefSeq" id="WP_336350154.1">
    <property type="nucleotide sequence ID" value="NZ_JAZAQL010000002.1"/>
</dbReference>
<dbReference type="Proteomes" id="UP001596395">
    <property type="component" value="Unassembled WGS sequence"/>
</dbReference>
<accession>A0ABD5VCB3</accession>
<protein>
    <recommendedName>
        <fullName evidence="3">Tat (Twin-arginine translocation) pathway signal sequence</fullName>
    </recommendedName>
</protein>
<organism evidence="1 2">
    <name type="scientific">Halorubellus litoreus</name>
    <dbReference type="NCBI Taxonomy" id="755308"/>
    <lineage>
        <taxon>Archaea</taxon>
        <taxon>Methanobacteriati</taxon>
        <taxon>Methanobacteriota</taxon>
        <taxon>Stenosarchaea group</taxon>
        <taxon>Halobacteria</taxon>
        <taxon>Halobacteriales</taxon>
        <taxon>Halorubellaceae</taxon>
        <taxon>Halorubellus</taxon>
    </lineage>
</organism>
<dbReference type="PROSITE" id="PS51318">
    <property type="entry name" value="TAT"/>
    <property type="match status" value="1"/>
</dbReference>
<dbReference type="PROSITE" id="PS51257">
    <property type="entry name" value="PROKAR_LIPOPROTEIN"/>
    <property type="match status" value="1"/>
</dbReference>
<reference evidence="1 2" key="1">
    <citation type="journal article" date="2019" name="Int. J. Syst. Evol. Microbiol.">
        <title>The Global Catalogue of Microorganisms (GCM) 10K type strain sequencing project: providing services to taxonomists for standard genome sequencing and annotation.</title>
        <authorList>
            <consortium name="The Broad Institute Genomics Platform"/>
            <consortium name="The Broad Institute Genome Sequencing Center for Infectious Disease"/>
            <person name="Wu L."/>
            <person name="Ma J."/>
        </authorList>
    </citation>
    <scope>NUCLEOTIDE SEQUENCE [LARGE SCALE GENOMIC DNA]</scope>
    <source>
        <strain evidence="1 2">GX26</strain>
    </source>
</reference>
<gene>
    <name evidence="1" type="ORF">ACFQGB_09970</name>
</gene>
<proteinExistence type="predicted"/>
<sequence length="307" mass="32423">MEETTRRDVLRSTAALGAAMATTATAGCASIGGIGSGSGGDGGGGEYRSTVAHPGWFDVDASAAAPDGYRLKTVRTWNHAAFRDLEGDLPEWIRDAAGLRIPGLDVPIHRQTFTLMPGSVRVSTFADADELADAASESDAYAPVDGVEGFYGHADENGVTVVGDGVAANVDRYGGDESSPVEDVAAHAEMLAASEEAALETSTTALSRADRLVDALGEQTIARLWPRRTNLEIGLKAVGEGFTVGADRTEHRAVGLGDDLDPDTFKERRFAYRDYEPYDDVAVSAGDGRVVLEASVPTSEFDLFSRY</sequence>
<evidence type="ECO:0008006" key="3">
    <source>
        <dbReference type="Google" id="ProtNLM"/>
    </source>
</evidence>
<dbReference type="EMBL" id="JBHSXN010000002">
    <property type="protein sequence ID" value="MFC6953189.1"/>
    <property type="molecule type" value="Genomic_DNA"/>
</dbReference>
<evidence type="ECO:0000313" key="2">
    <source>
        <dbReference type="Proteomes" id="UP001596395"/>
    </source>
</evidence>
<keyword evidence="2" id="KW-1185">Reference proteome</keyword>
<evidence type="ECO:0000313" key="1">
    <source>
        <dbReference type="EMBL" id="MFC6953189.1"/>
    </source>
</evidence>